<dbReference type="InterPro" id="IPR022051">
    <property type="entry name" value="DUF3611"/>
</dbReference>
<keyword evidence="2" id="KW-1133">Transmembrane helix</keyword>
<evidence type="ECO:0000313" key="3">
    <source>
        <dbReference type="EMBL" id="KAI3436388.1"/>
    </source>
</evidence>
<dbReference type="EMBL" id="SIDB01000002">
    <property type="protein sequence ID" value="KAI3436388.1"/>
    <property type="molecule type" value="Genomic_DNA"/>
</dbReference>
<dbReference type="PANTHER" id="PTHR34548">
    <property type="entry name" value="PROTEIN TIC 21, CHLOROPLASTIC"/>
    <property type="match status" value="1"/>
</dbReference>
<proteinExistence type="predicted"/>
<feature type="transmembrane region" description="Helical" evidence="2">
    <location>
        <begin position="92"/>
        <end position="113"/>
    </location>
</feature>
<reference evidence="3" key="2">
    <citation type="submission" date="2020-11" db="EMBL/GenBank/DDBJ databases">
        <authorList>
            <person name="Cecchin M."/>
            <person name="Marcolungo L."/>
            <person name="Rossato M."/>
            <person name="Girolomoni L."/>
            <person name="Cosentino E."/>
            <person name="Cuine S."/>
            <person name="Li-Beisson Y."/>
            <person name="Delledonne M."/>
            <person name="Ballottari M."/>
        </authorList>
    </citation>
    <scope>NUCLEOTIDE SEQUENCE</scope>
    <source>
        <strain evidence="3">211/11P</strain>
        <tissue evidence="3">Whole cell</tissue>
    </source>
</reference>
<keyword evidence="2" id="KW-0472">Membrane</keyword>
<dbReference type="Pfam" id="PF12263">
    <property type="entry name" value="DUF3611"/>
    <property type="match status" value="1"/>
</dbReference>
<protein>
    <submittedName>
        <fullName evidence="3">Uncharacterized protein</fullName>
    </submittedName>
</protein>
<dbReference type="OrthoDB" id="5900at2759"/>
<name>A0A9D4TWE7_CHLVU</name>
<sequence>MQVSALSVNQRLPASLHRIKAATSGHGRLISRLGLGAARNPQVSRAQPYGGAQGGPQGGGMYPPIYQQPPAEGKLDERQEDMLRVGTALRNIGWLSFWGQLVLTVVSTTILLFSTGVPSGGGVSFTFVDIATLFGIVCGYISTFLAWSYTRAGRKLGMLQDVKLPSISGTVIANSNLNLLGLGATIISLQAIVGGLVAKTLSSASSGAYYAAQRVAAAPPVAFDVFSVQACTNTIMAHFVGLLFSNWILMVVNKYNKRQADRDAAFAAETAPSAPPMPGYY</sequence>
<reference evidence="3" key="1">
    <citation type="journal article" date="2019" name="Plant J.">
        <title>Chlorella vulgaris genome assembly and annotation reveals the molecular basis for metabolic acclimation to high light conditions.</title>
        <authorList>
            <person name="Cecchin M."/>
            <person name="Marcolungo L."/>
            <person name="Rossato M."/>
            <person name="Girolomoni L."/>
            <person name="Cosentino E."/>
            <person name="Cuine S."/>
            <person name="Li-Beisson Y."/>
            <person name="Delledonne M."/>
            <person name="Ballottari M."/>
        </authorList>
    </citation>
    <scope>NUCLEOTIDE SEQUENCE</scope>
    <source>
        <strain evidence="3">211/11P</strain>
    </source>
</reference>
<organism evidence="3 4">
    <name type="scientific">Chlorella vulgaris</name>
    <name type="common">Green alga</name>
    <dbReference type="NCBI Taxonomy" id="3077"/>
    <lineage>
        <taxon>Eukaryota</taxon>
        <taxon>Viridiplantae</taxon>
        <taxon>Chlorophyta</taxon>
        <taxon>core chlorophytes</taxon>
        <taxon>Trebouxiophyceae</taxon>
        <taxon>Chlorellales</taxon>
        <taxon>Chlorellaceae</taxon>
        <taxon>Chlorella clade</taxon>
        <taxon>Chlorella</taxon>
    </lineage>
</organism>
<keyword evidence="4" id="KW-1185">Reference proteome</keyword>
<feature type="compositionally biased region" description="Gly residues" evidence="1">
    <location>
        <begin position="51"/>
        <end position="61"/>
    </location>
</feature>
<feature type="region of interest" description="Disordered" evidence="1">
    <location>
        <begin position="43"/>
        <end position="69"/>
    </location>
</feature>
<accession>A0A9D4TWE7</accession>
<gene>
    <name evidence="3" type="ORF">D9Q98_005805</name>
</gene>
<feature type="transmembrane region" description="Helical" evidence="2">
    <location>
        <begin position="125"/>
        <end position="150"/>
    </location>
</feature>
<feature type="transmembrane region" description="Helical" evidence="2">
    <location>
        <begin position="235"/>
        <end position="252"/>
    </location>
</feature>
<dbReference type="Proteomes" id="UP001055712">
    <property type="component" value="Unassembled WGS sequence"/>
</dbReference>
<feature type="transmembrane region" description="Helical" evidence="2">
    <location>
        <begin position="171"/>
        <end position="193"/>
    </location>
</feature>
<keyword evidence="2" id="KW-0812">Transmembrane</keyword>
<dbReference type="AlphaFoldDB" id="A0A9D4TWE7"/>
<evidence type="ECO:0000313" key="4">
    <source>
        <dbReference type="Proteomes" id="UP001055712"/>
    </source>
</evidence>
<evidence type="ECO:0000256" key="1">
    <source>
        <dbReference type="SAM" id="MobiDB-lite"/>
    </source>
</evidence>
<evidence type="ECO:0000256" key="2">
    <source>
        <dbReference type="SAM" id="Phobius"/>
    </source>
</evidence>
<comment type="caution">
    <text evidence="3">The sequence shown here is derived from an EMBL/GenBank/DDBJ whole genome shotgun (WGS) entry which is preliminary data.</text>
</comment>
<dbReference type="PANTHER" id="PTHR34548:SF2">
    <property type="entry name" value="PROTEIN TIC 21, CHLOROPLASTIC"/>
    <property type="match status" value="1"/>
</dbReference>